<evidence type="ECO:0000256" key="2">
    <source>
        <dbReference type="ARBA" id="ARBA00022729"/>
    </source>
</evidence>
<dbReference type="PROSITE" id="PS00010">
    <property type="entry name" value="ASX_HYDROXYL"/>
    <property type="match status" value="3"/>
</dbReference>
<evidence type="ECO:0000259" key="7">
    <source>
        <dbReference type="PROSITE" id="PS50026"/>
    </source>
</evidence>
<dbReference type="FunFam" id="2.10.25.10:FF:000327">
    <property type="entry name" value="neurogenic locus notch homolog protein 4"/>
    <property type="match status" value="1"/>
</dbReference>
<dbReference type="PANTHER" id="PTHR45836:SF23">
    <property type="entry name" value="NEUROGENIC LOCUS NOTCH HOMOLOG PROTEIN 1"/>
    <property type="match status" value="1"/>
</dbReference>
<evidence type="ECO:0000256" key="5">
    <source>
        <dbReference type="ARBA" id="ARBA00023180"/>
    </source>
</evidence>
<comment type="caution">
    <text evidence="6">Lacks conserved residue(s) required for the propagation of feature annotation.</text>
</comment>
<reference evidence="8" key="1">
    <citation type="submission" date="2021-04" db="EMBL/GenBank/DDBJ databases">
        <authorList>
            <consortium name="Wellcome Sanger Institute Data Sharing"/>
        </authorList>
    </citation>
    <scope>NUCLEOTIDE SEQUENCE [LARGE SCALE GENOMIC DNA]</scope>
</reference>
<dbReference type="InterPro" id="IPR000742">
    <property type="entry name" value="EGF"/>
</dbReference>
<dbReference type="GO" id="GO:0007219">
    <property type="term" value="P:Notch signaling pathway"/>
    <property type="evidence" value="ECO:0007669"/>
    <property type="project" value="TreeGrafter"/>
</dbReference>
<dbReference type="PANTHER" id="PTHR45836">
    <property type="entry name" value="SLIT HOMOLOG"/>
    <property type="match status" value="1"/>
</dbReference>
<keyword evidence="2" id="KW-0732">Signal</keyword>
<name>A0A7N6A8D0_ANATE</name>
<keyword evidence="1 6" id="KW-0245">EGF-like domain</keyword>
<dbReference type="OrthoDB" id="8889955at2759"/>
<dbReference type="GO" id="GO:0005509">
    <property type="term" value="F:calcium ion binding"/>
    <property type="evidence" value="ECO:0007669"/>
    <property type="project" value="InterPro"/>
</dbReference>
<evidence type="ECO:0000256" key="3">
    <source>
        <dbReference type="ARBA" id="ARBA00022737"/>
    </source>
</evidence>
<dbReference type="InterPro" id="IPR001881">
    <property type="entry name" value="EGF-like_Ca-bd_dom"/>
</dbReference>
<evidence type="ECO:0000313" key="9">
    <source>
        <dbReference type="Proteomes" id="UP000265040"/>
    </source>
</evidence>
<dbReference type="InParanoid" id="A0A7N6A8D0"/>
<dbReference type="SUPFAM" id="SSF57196">
    <property type="entry name" value="EGF/Laminin"/>
    <property type="match status" value="4"/>
</dbReference>
<feature type="domain" description="EGF-like" evidence="7">
    <location>
        <begin position="147"/>
        <end position="183"/>
    </location>
</feature>
<keyword evidence="3" id="KW-0677">Repeat</keyword>
<dbReference type="Ensembl" id="ENSATET00000055180.1">
    <property type="protein sequence ID" value="ENSATEP00000044322.1"/>
    <property type="gene ID" value="ENSATEG00000029257.1"/>
</dbReference>
<dbReference type="GO" id="GO:0007411">
    <property type="term" value="P:axon guidance"/>
    <property type="evidence" value="ECO:0007669"/>
    <property type="project" value="TreeGrafter"/>
</dbReference>
<sequence>MPGVLYSEKDLHINILKCDLLIGATPDRLPPTVDLCSPNPCQNRAICRSHRDSYSCFCVPGFQGSHCQIDVNECISQPCKNGATCVDRVGTFSCLCSPGFTGATCEVQIDECQSQPCLSGGSCHDYAGGFACTCLPGFQGHQYCEIPLPPCHSQPCFNSAICENDQGNYTCKCWPGKTQDTTFKEQMRDEKCKERRICPKSSNYVTMAP</sequence>
<dbReference type="SMART" id="SM00181">
    <property type="entry name" value="EGF"/>
    <property type="match status" value="4"/>
</dbReference>
<dbReference type="InterPro" id="IPR000152">
    <property type="entry name" value="EGF-type_Asp/Asn_hydroxyl_site"/>
</dbReference>
<dbReference type="InterPro" id="IPR018097">
    <property type="entry name" value="EGF_Ca-bd_CS"/>
</dbReference>
<dbReference type="InterPro" id="IPR051355">
    <property type="entry name" value="Notch/Slit_guidance"/>
</dbReference>
<dbReference type="PROSITE" id="PS01187">
    <property type="entry name" value="EGF_CA"/>
    <property type="match status" value="1"/>
</dbReference>
<dbReference type="Pfam" id="PF00008">
    <property type="entry name" value="EGF"/>
    <property type="match status" value="3"/>
</dbReference>
<keyword evidence="9" id="KW-1185">Reference proteome</keyword>
<accession>A0A7N6A8D0</accession>
<dbReference type="FunFam" id="2.10.25.10:FF:000066">
    <property type="entry name" value="FAT atypical cadherin 4"/>
    <property type="match status" value="1"/>
</dbReference>
<keyword evidence="4 6" id="KW-1015">Disulfide bond</keyword>
<organism evidence="8 9">
    <name type="scientific">Anabas testudineus</name>
    <name type="common">Climbing perch</name>
    <name type="synonym">Anthias testudineus</name>
    <dbReference type="NCBI Taxonomy" id="64144"/>
    <lineage>
        <taxon>Eukaryota</taxon>
        <taxon>Metazoa</taxon>
        <taxon>Chordata</taxon>
        <taxon>Craniata</taxon>
        <taxon>Vertebrata</taxon>
        <taxon>Euteleostomi</taxon>
        <taxon>Actinopterygii</taxon>
        <taxon>Neopterygii</taxon>
        <taxon>Teleostei</taxon>
        <taxon>Neoteleostei</taxon>
        <taxon>Acanthomorphata</taxon>
        <taxon>Anabantaria</taxon>
        <taxon>Anabantiformes</taxon>
        <taxon>Anabantoidei</taxon>
        <taxon>Anabantidae</taxon>
        <taxon>Anabas</taxon>
    </lineage>
</organism>
<evidence type="ECO:0000313" key="8">
    <source>
        <dbReference type="Ensembl" id="ENSATEP00000044322.1"/>
    </source>
</evidence>
<dbReference type="PROSITE" id="PS00022">
    <property type="entry name" value="EGF_1"/>
    <property type="match status" value="2"/>
</dbReference>
<feature type="domain" description="EGF-like" evidence="7">
    <location>
        <begin position="32"/>
        <end position="68"/>
    </location>
</feature>
<feature type="disulfide bond" evidence="6">
    <location>
        <begin position="58"/>
        <end position="67"/>
    </location>
</feature>
<reference evidence="8" key="3">
    <citation type="submission" date="2025-09" db="UniProtKB">
        <authorList>
            <consortium name="Ensembl"/>
        </authorList>
    </citation>
    <scope>IDENTIFICATION</scope>
</reference>
<dbReference type="Proteomes" id="UP000265040">
    <property type="component" value="Chromosome 4"/>
</dbReference>
<dbReference type="PROSITE" id="PS50026">
    <property type="entry name" value="EGF_3"/>
    <property type="match status" value="4"/>
</dbReference>
<feature type="disulfide bond" evidence="6">
    <location>
        <begin position="96"/>
        <end position="105"/>
    </location>
</feature>
<feature type="domain" description="EGF-like" evidence="7">
    <location>
        <begin position="70"/>
        <end position="106"/>
    </location>
</feature>
<dbReference type="CDD" id="cd00054">
    <property type="entry name" value="EGF_CA"/>
    <property type="match status" value="3"/>
</dbReference>
<protein>
    <recommendedName>
        <fullName evidence="7">EGF-like domain-containing protein</fullName>
    </recommendedName>
</protein>
<feature type="domain" description="EGF-like" evidence="7">
    <location>
        <begin position="108"/>
        <end position="145"/>
    </location>
</feature>
<dbReference type="PROSITE" id="PS01186">
    <property type="entry name" value="EGF_2"/>
    <property type="match status" value="3"/>
</dbReference>
<dbReference type="GO" id="GO:0009986">
    <property type="term" value="C:cell surface"/>
    <property type="evidence" value="ECO:0007669"/>
    <property type="project" value="TreeGrafter"/>
</dbReference>
<dbReference type="AlphaFoldDB" id="A0A7N6A8D0"/>
<dbReference type="GO" id="GO:0005886">
    <property type="term" value="C:plasma membrane"/>
    <property type="evidence" value="ECO:0007669"/>
    <property type="project" value="TreeGrafter"/>
</dbReference>
<dbReference type="PRINTS" id="PR00010">
    <property type="entry name" value="EGFBLOOD"/>
</dbReference>
<evidence type="ECO:0000256" key="1">
    <source>
        <dbReference type="ARBA" id="ARBA00022536"/>
    </source>
</evidence>
<dbReference type="Gene3D" id="2.10.25.10">
    <property type="entry name" value="Laminin"/>
    <property type="match status" value="4"/>
</dbReference>
<dbReference type="SMART" id="SM00179">
    <property type="entry name" value="EGF_CA"/>
    <property type="match status" value="4"/>
</dbReference>
<dbReference type="GO" id="GO:0043235">
    <property type="term" value="C:receptor complex"/>
    <property type="evidence" value="ECO:0007669"/>
    <property type="project" value="TreeGrafter"/>
</dbReference>
<proteinExistence type="predicted"/>
<reference evidence="8" key="2">
    <citation type="submission" date="2025-08" db="UniProtKB">
        <authorList>
            <consortium name="Ensembl"/>
        </authorList>
    </citation>
    <scope>IDENTIFICATION</scope>
</reference>
<dbReference type="FunFam" id="2.10.25.10:FF:000031">
    <property type="entry name" value="neurogenic locus notch homolog protein 3"/>
    <property type="match status" value="1"/>
</dbReference>
<evidence type="ECO:0000256" key="6">
    <source>
        <dbReference type="PROSITE-ProRule" id="PRU00076"/>
    </source>
</evidence>
<dbReference type="GeneTree" id="ENSGT00940000160615"/>
<evidence type="ECO:0000256" key="4">
    <source>
        <dbReference type="ARBA" id="ARBA00023157"/>
    </source>
</evidence>
<keyword evidence="5" id="KW-0325">Glycoprotein</keyword>